<dbReference type="InterPro" id="IPR003441">
    <property type="entry name" value="NAC-dom"/>
</dbReference>
<dbReference type="GO" id="GO:0005634">
    <property type="term" value="C:nucleus"/>
    <property type="evidence" value="ECO:0007669"/>
    <property type="project" value="UniProtKB-SubCell"/>
</dbReference>
<gene>
    <name evidence="8" type="ORF">Nepgr_025619</name>
</gene>
<reference evidence="8" key="1">
    <citation type="submission" date="2023-05" db="EMBL/GenBank/DDBJ databases">
        <title>Nepenthes gracilis genome sequencing.</title>
        <authorList>
            <person name="Fukushima K."/>
        </authorList>
    </citation>
    <scope>NUCLEOTIDE SEQUENCE</scope>
    <source>
        <strain evidence="8">SING2019-196</strain>
    </source>
</reference>
<dbReference type="SUPFAM" id="SSF101941">
    <property type="entry name" value="NAC domain"/>
    <property type="match status" value="1"/>
</dbReference>
<keyword evidence="2" id="KW-0805">Transcription regulation</keyword>
<organism evidence="8 9">
    <name type="scientific">Nepenthes gracilis</name>
    <name type="common">Slender pitcher plant</name>
    <dbReference type="NCBI Taxonomy" id="150966"/>
    <lineage>
        <taxon>Eukaryota</taxon>
        <taxon>Viridiplantae</taxon>
        <taxon>Streptophyta</taxon>
        <taxon>Embryophyta</taxon>
        <taxon>Tracheophyta</taxon>
        <taxon>Spermatophyta</taxon>
        <taxon>Magnoliopsida</taxon>
        <taxon>eudicotyledons</taxon>
        <taxon>Gunneridae</taxon>
        <taxon>Pentapetalae</taxon>
        <taxon>Caryophyllales</taxon>
        <taxon>Nepenthaceae</taxon>
        <taxon>Nepenthes</taxon>
    </lineage>
</organism>
<dbReference type="GO" id="GO:0045893">
    <property type="term" value="P:positive regulation of DNA-templated transcription"/>
    <property type="evidence" value="ECO:0007669"/>
    <property type="project" value="UniProtKB-ARBA"/>
</dbReference>
<keyword evidence="5" id="KW-0804">Transcription</keyword>
<evidence type="ECO:0000313" key="9">
    <source>
        <dbReference type="Proteomes" id="UP001279734"/>
    </source>
</evidence>
<evidence type="ECO:0000256" key="2">
    <source>
        <dbReference type="ARBA" id="ARBA00023015"/>
    </source>
</evidence>
<evidence type="ECO:0000256" key="3">
    <source>
        <dbReference type="ARBA" id="ARBA00023125"/>
    </source>
</evidence>
<dbReference type="GO" id="GO:0003700">
    <property type="term" value="F:DNA-binding transcription factor activity"/>
    <property type="evidence" value="ECO:0007669"/>
    <property type="project" value="InterPro"/>
</dbReference>
<evidence type="ECO:0000313" key="8">
    <source>
        <dbReference type="EMBL" id="GMH23776.1"/>
    </source>
</evidence>
<comment type="subcellular location">
    <subcellularLocation>
        <location evidence="1">Nucleus</location>
    </subcellularLocation>
</comment>
<evidence type="ECO:0000256" key="6">
    <source>
        <dbReference type="ARBA" id="ARBA00023242"/>
    </source>
</evidence>
<dbReference type="InterPro" id="IPR044799">
    <property type="entry name" value="SOG1-like"/>
</dbReference>
<feature type="domain" description="NAC" evidence="7">
    <location>
        <begin position="48"/>
        <end position="209"/>
    </location>
</feature>
<evidence type="ECO:0000256" key="5">
    <source>
        <dbReference type="ARBA" id="ARBA00023163"/>
    </source>
</evidence>
<keyword evidence="3" id="KW-0238">DNA-binding</keyword>
<dbReference type="Gene3D" id="2.170.150.80">
    <property type="entry name" value="NAC domain"/>
    <property type="match status" value="1"/>
</dbReference>
<comment type="caution">
    <text evidence="8">The sequence shown here is derived from an EMBL/GenBank/DDBJ whole genome shotgun (WGS) entry which is preliminary data.</text>
</comment>
<evidence type="ECO:0000256" key="4">
    <source>
        <dbReference type="ARBA" id="ARBA00023159"/>
    </source>
</evidence>
<dbReference type="PROSITE" id="PS51005">
    <property type="entry name" value="NAC"/>
    <property type="match status" value="1"/>
</dbReference>
<dbReference type="Proteomes" id="UP001279734">
    <property type="component" value="Unassembled WGS sequence"/>
</dbReference>
<dbReference type="InterPro" id="IPR036093">
    <property type="entry name" value="NAC_dom_sf"/>
</dbReference>
<accession>A0AAD3Y1P3</accession>
<dbReference type="Pfam" id="PF02365">
    <property type="entry name" value="NAM"/>
    <property type="match status" value="1"/>
</dbReference>
<dbReference type="EMBL" id="BSYO01000026">
    <property type="protein sequence ID" value="GMH23776.1"/>
    <property type="molecule type" value="Genomic_DNA"/>
</dbReference>
<evidence type="ECO:0000256" key="1">
    <source>
        <dbReference type="ARBA" id="ARBA00004123"/>
    </source>
</evidence>
<protein>
    <recommendedName>
        <fullName evidence="7">NAC domain-containing protein</fullName>
    </recommendedName>
</protein>
<dbReference type="PANTHER" id="PTHR31079">
    <property type="entry name" value="NAC DOMAIN-CONTAINING PROTEIN 73"/>
    <property type="match status" value="1"/>
</dbReference>
<dbReference type="FunFam" id="2.170.150.80:FF:000001">
    <property type="entry name" value="NAC domain-containing protein 73"/>
    <property type="match status" value="1"/>
</dbReference>
<keyword evidence="6" id="KW-0539">Nucleus</keyword>
<keyword evidence="9" id="KW-1185">Reference proteome</keyword>
<dbReference type="GO" id="GO:0000976">
    <property type="term" value="F:transcription cis-regulatory region binding"/>
    <property type="evidence" value="ECO:0007669"/>
    <property type="project" value="TreeGrafter"/>
</dbReference>
<keyword evidence="4" id="KW-0010">Activator</keyword>
<evidence type="ECO:0000259" key="7">
    <source>
        <dbReference type="PROSITE" id="PS51005"/>
    </source>
</evidence>
<dbReference type="AlphaFoldDB" id="A0AAD3Y1P3"/>
<sequence length="427" mass="47796">MENDPFSAISSTGDLIDSKLEERKLCRPKQLCPCCGHKLEGMPDWADLPAGVKFDPTDQELIEHLEAKGEREAMKSHPLIDEFITTIEGDDGICYTHPDKLPGVTRDGLSRHFFHKPRRAYATGTRKRRKIQTDSDLRCGETRWHKTGKTRPVTVNGKQKGCKKILVLYTNFGKNRKPEKTNWVMHQYHLGNREEEREGELVVSKIFYQTQPRQSSWSERSTASTMAAMEEFSEPSGSRWASAAMSSYSGMDIEQSNADRSSLAPFRKAFNEVGTMTETSTARGVGLISAVMCQGHEQTAAQPLCHMHAEQPSGGITQYHRHPHHQMAMAAFAESTPSHPISDIISPLLLHHASIDVLDEGSYRPSRTMFNQNFQQQQQQPEEQHHKAGGTSATGLEEIIIGCTSSSTDLKEVSTDDDTLTLKSLRT</sequence>
<dbReference type="PANTHER" id="PTHR31079:SF31">
    <property type="entry name" value="NAC DOMAIN-CONTAINING PROTEIN 75"/>
    <property type="match status" value="1"/>
</dbReference>
<proteinExistence type="predicted"/>
<name>A0AAD3Y1P3_NEPGR</name>